<dbReference type="PANTHER" id="PTHR12400">
    <property type="entry name" value="INOSITOL POLYPHOSPHATE KINASE"/>
    <property type="match status" value="1"/>
</dbReference>
<dbReference type="GO" id="GO:0000821">
    <property type="term" value="P:regulation of arginine metabolic process"/>
    <property type="evidence" value="ECO:0007669"/>
    <property type="project" value="EnsemblFungi"/>
</dbReference>
<evidence type="ECO:0000313" key="6">
    <source>
        <dbReference type="Proteomes" id="UP000094285"/>
    </source>
</evidence>
<feature type="non-terminal residue" evidence="5">
    <location>
        <position position="1"/>
    </location>
</feature>
<evidence type="ECO:0000256" key="1">
    <source>
        <dbReference type="ARBA" id="ARBA00007374"/>
    </source>
</evidence>
<protein>
    <recommendedName>
        <fullName evidence="4">Kinase</fullName>
        <ecNumber evidence="4">2.7.-.-</ecNumber>
    </recommendedName>
</protein>
<dbReference type="SUPFAM" id="SSF56104">
    <property type="entry name" value="SAICAR synthase-like"/>
    <property type="match status" value="1"/>
</dbReference>
<evidence type="ECO:0000313" key="5">
    <source>
        <dbReference type="EMBL" id="ODV82348.1"/>
    </source>
</evidence>
<dbReference type="GO" id="GO:0005634">
    <property type="term" value="C:nucleus"/>
    <property type="evidence" value="ECO:0007669"/>
    <property type="project" value="EnsemblFungi"/>
</dbReference>
<dbReference type="GeneID" id="30982498"/>
<dbReference type="GO" id="GO:0008440">
    <property type="term" value="F:inositol-1,4,5-trisphosphate 3-kinase activity"/>
    <property type="evidence" value="ECO:0007669"/>
    <property type="project" value="EnsemblFungi"/>
</dbReference>
<dbReference type="GO" id="GO:0016236">
    <property type="term" value="P:macroautophagy"/>
    <property type="evidence" value="ECO:0007669"/>
    <property type="project" value="EnsemblFungi"/>
</dbReference>
<dbReference type="GO" id="GO:0000825">
    <property type="term" value="F:inositol-1,3,4,5-tetrakisphosphate 6-kinase activity"/>
    <property type="evidence" value="ECO:0007669"/>
    <property type="project" value="EnsemblFungi"/>
</dbReference>
<dbReference type="GO" id="GO:0005737">
    <property type="term" value="C:cytoplasm"/>
    <property type="evidence" value="ECO:0007669"/>
    <property type="project" value="TreeGrafter"/>
</dbReference>
<dbReference type="Gene3D" id="3.30.470.160">
    <property type="entry name" value="Inositol polyphosphate kinase"/>
    <property type="match status" value="1"/>
</dbReference>
<dbReference type="Pfam" id="PF03770">
    <property type="entry name" value="IPK"/>
    <property type="match status" value="1"/>
</dbReference>
<dbReference type="InterPro" id="IPR005522">
    <property type="entry name" value="IPK"/>
</dbReference>
<dbReference type="GO" id="GO:0032958">
    <property type="term" value="P:inositol phosphate biosynthetic process"/>
    <property type="evidence" value="ECO:0007669"/>
    <property type="project" value="EnsemblFungi"/>
</dbReference>
<organism evidence="5 6">
    <name type="scientific">Suhomyces tanzawaensis NRRL Y-17324</name>
    <dbReference type="NCBI Taxonomy" id="984487"/>
    <lineage>
        <taxon>Eukaryota</taxon>
        <taxon>Fungi</taxon>
        <taxon>Dikarya</taxon>
        <taxon>Ascomycota</taxon>
        <taxon>Saccharomycotina</taxon>
        <taxon>Pichiomycetes</taxon>
        <taxon>Debaryomycetaceae</taxon>
        <taxon>Suhomyces</taxon>
    </lineage>
</organism>
<name>A0A1E4SS58_9ASCO</name>
<keyword evidence="3 4" id="KW-0418">Kinase</keyword>
<reference evidence="6" key="1">
    <citation type="submission" date="2016-05" db="EMBL/GenBank/DDBJ databases">
        <title>Comparative genomics of biotechnologically important yeasts.</title>
        <authorList>
            <consortium name="DOE Joint Genome Institute"/>
            <person name="Riley R."/>
            <person name="Haridas S."/>
            <person name="Wolfe K.H."/>
            <person name="Lopes M.R."/>
            <person name="Hittinger C.T."/>
            <person name="Goker M."/>
            <person name="Salamov A."/>
            <person name="Wisecaver J."/>
            <person name="Long T.M."/>
            <person name="Aerts A.L."/>
            <person name="Barry K."/>
            <person name="Choi C."/>
            <person name="Clum A."/>
            <person name="Coughlan A.Y."/>
            <person name="Deshpande S."/>
            <person name="Douglass A.P."/>
            <person name="Hanson S.J."/>
            <person name="Klenk H.-P."/>
            <person name="Labutti K."/>
            <person name="Lapidus A."/>
            <person name="Lindquist E."/>
            <person name="Lipzen A."/>
            <person name="Meier-Kolthoff J.P."/>
            <person name="Ohm R.A."/>
            <person name="Otillar R.P."/>
            <person name="Pangilinan J."/>
            <person name="Peng Y."/>
            <person name="Rokas A."/>
            <person name="Rosa C.A."/>
            <person name="Scheuner C."/>
            <person name="Sibirny A.A."/>
            <person name="Slot J.C."/>
            <person name="Stielow J.B."/>
            <person name="Sun H."/>
            <person name="Kurtzman C.P."/>
            <person name="Blackwell M."/>
            <person name="Grigoriev I.V."/>
            <person name="Jeffries T.W."/>
        </authorList>
    </citation>
    <scope>NUCLEOTIDE SEQUENCE [LARGE SCALE GENOMIC DNA]</scope>
    <source>
        <strain evidence="6">NRRL Y-17324</strain>
    </source>
</reference>
<feature type="non-terminal residue" evidence="5">
    <location>
        <position position="324"/>
    </location>
</feature>
<dbReference type="GO" id="GO:0045944">
    <property type="term" value="P:positive regulation of transcription by RNA polymerase II"/>
    <property type="evidence" value="ECO:0007669"/>
    <property type="project" value="EnsemblFungi"/>
</dbReference>
<dbReference type="RefSeq" id="XP_020067470.1">
    <property type="nucleotide sequence ID" value="XM_020208361.1"/>
</dbReference>
<dbReference type="GO" id="GO:0030674">
    <property type="term" value="F:protein-macromolecule adaptor activity"/>
    <property type="evidence" value="ECO:0007669"/>
    <property type="project" value="EnsemblFungi"/>
</dbReference>
<accession>A0A1E4SS58</accession>
<dbReference type="GO" id="GO:0000122">
    <property type="term" value="P:negative regulation of transcription by RNA polymerase II"/>
    <property type="evidence" value="ECO:0007669"/>
    <property type="project" value="EnsemblFungi"/>
</dbReference>
<dbReference type="GO" id="GO:0016303">
    <property type="term" value="F:1-phosphatidylinositol-3-kinase activity"/>
    <property type="evidence" value="ECO:0007669"/>
    <property type="project" value="EnsemblFungi"/>
</dbReference>
<gene>
    <name evidence="5" type="ORF">CANTADRAFT_30575</name>
</gene>
<evidence type="ECO:0000256" key="4">
    <source>
        <dbReference type="RuleBase" id="RU363090"/>
    </source>
</evidence>
<dbReference type="STRING" id="984487.A0A1E4SS58"/>
<dbReference type="AlphaFoldDB" id="A0A1E4SS58"/>
<dbReference type="OrthoDB" id="338650at2759"/>
<proteinExistence type="inferred from homology"/>
<dbReference type="InterPro" id="IPR038286">
    <property type="entry name" value="IPK_sf"/>
</dbReference>
<dbReference type="Proteomes" id="UP000094285">
    <property type="component" value="Unassembled WGS sequence"/>
</dbReference>
<dbReference type="GO" id="GO:0000824">
    <property type="term" value="F:inositol-1,4,5,6-tetrakisphosphate 3-kinase activity"/>
    <property type="evidence" value="ECO:0007669"/>
    <property type="project" value="EnsemblFungi"/>
</dbReference>
<dbReference type="GO" id="GO:0050821">
    <property type="term" value="P:protein stabilization"/>
    <property type="evidence" value="ECO:0007669"/>
    <property type="project" value="EnsemblFungi"/>
</dbReference>
<dbReference type="EC" id="2.7.-.-" evidence="4"/>
<dbReference type="GO" id="GO:0000823">
    <property type="term" value="F:inositol-1,4,5-trisphosphate 6-kinase activity"/>
    <property type="evidence" value="ECO:0007669"/>
    <property type="project" value="EnsemblFungi"/>
</dbReference>
<comment type="similarity">
    <text evidence="1 4">Belongs to the inositol phosphokinase (IPK) family.</text>
</comment>
<evidence type="ECO:0000256" key="2">
    <source>
        <dbReference type="ARBA" id="ARBA00022679"/>
    </source>
</evidence>
<dbReference type="EMBL" id="KV453909">
    <property type="protein sequence ID" value="ODV82348.1"/>
    <property type="molecule type" value="Genomic_DNA"/>
</dbReference>
<evidence type="ECO:0000256" key="3">
    <source>
        <dbReference type="ARBA" id="ARBA00022777"/>
    </source>
</evidence>
<keyword evidence="6" id="KW-1185">Reference proteome</keyword>
<dbReference type="GO" id="GO:0000827">
    <property type="term" value="F:inositol-1,3,4,5,6-pentakisphosphate kinase activity"/>
    <property type="evidence" value="ECO:0007669"/>
    <property type="project" value="EnsemblFungi"/>
</dbReference>
<keyword evidence="2 4" id="KW-0808">Transferase</keyword>
<sequence length="324" mass="36561">ARHQAAGHPGSLTMEGGALFIKSTVKQEVDFYTEVAKLDGETESAIGSSLLDWLPAFMGTLTEGNLRDANQVVDPSKEYIVLQNLYHGYTYPSILDIKLGSKLTDDSKTEADKIARLQKVSDETTSGSLNFRICGMKLYNGDDHDPSPFFKGMEQTVHPSMDGSDKYLEFDKIFGRSLTKENVIVGLDLYFSHYFAKKTNGDAIILKLLDTFLKRLQLLYNCLLDYEVRIFSGSLLFMYENDLTRWDLDEYDSLDPLIRDPVIPIDDDSDDEDEDTSFQAPLSGLNLIDMAHAKFVKGKGYDENVVQGIENLIEIFEKLIEKRT</sequence>
<dbReference type="PANTHER" id="PTHR12400:SF103">
    <property type="entry name" value="INOSITOL POLYPHOSPHATE MULTIKINASE"/>
    <property type="match status" value="1"/>
</dbReference>